<dbReference type="AlphaFoldDB" id="A0A0F7VJ08"/>
<dbReference type="InterPro" id="IPR032675">
    <property type="entry name" value="LRR_dom_sf"/>
</dbReference>
<dbReference type="OrthoDB" id="5279008at2759"/>
<dbReference type="Gene3D" id="3.80.10.10">
    <property type="entry name" value="Ribonuclease Inhibitor"/>
    <property type="match status" value="1"/>
</dbReference>
<protein>
    <recommendedName>
        <fullName evidence="1">F-box domain-containing protein</fullName>
    </recommendedName>
</protein>
<dbReference type="CDD" id="cd09917">
    <property type="entry name" value="F-box_SF"/>
    <property type="match status" value="1"/>
</dbReference>
<reference evidence="3" key="1">
    <citation type="journal article" date="2015" name="Genome Announc.">
        <title>Draft genome sequence of the fungus Penicillium brasilianum MG11.</title>
        <authorList>
            <person name="Horn F."/>
            <person name="Linde J."/>
            <person name="Mattern D.J."/>
            <person name="Walther G."/>
            <person name="Guthke R."/>
            <person name="Brakhage A.A."/>
            <person name="Valiante V."/>
        </authorList>
    </citation>
    <scope>NUCLEOTIDE SEQUENCE [LARGE SCALE GENOMIC DNA]</scope>
    <source>
        <strain evidence="3">MG11</strain>
    </source>
</reference>
<name>A0A0F7VJ08_PENBI</name>
<dbReference type="EMBL" id="CDHK01000003">
    <property type="protein sequence ID" value="CEO59637.1"/>
    <property type="molecule type" value="Genomic_DNA"/>
</dbReference>
<dbReference type="PROSITE" id="PS50181">
    <property type="entry name" value="FBOX"/>
    <property type="match status" value="1"/>
</dbReference>
<keyword evidence="3" id="KW-1185">Reference proteome</keyword>
<dbReference type="SUPFAM" id="SSF52047">
    <property type="entry name" value="RNI-like"/>
    <property type="match status" value="1"/>
</dbReference>
<dbReference type="InterPro" id="IPR036047">
    <property type="entry name" value="F-box-like_dom_sf"/>
</dbReference>
<evidence type="ECO:0000313" key="3">
    <source>
        <dbReference type="Proteomes" id="UP000042958"/>
    </source>
</evidence>
<proteinExistence type="predicted"/>
<dbReference type="InterPro" id="IPR001810">
    <property type="entry name" value="F-box_dom"/>
</dbReference>
<organism evidence="2 3">
    <name type="scientific">Penicillium brasilianum</name>
    <dbReference type="NCBI Taxonomy" id="104259"/>
    <lineage>
        <taxon>Eukaryota</taxon>
        <taxon>Fungi</taxon>
        <taxon>Dikarya</taxon>
        <taxon>Ascomycota</taxon>
        <taxon>Pezizomycotina</taxon>
        <taxon>Eurotiomycetes</taxon>
        <taxon>Eurotiomycetidae</taxon>
        <taxon>Eurotiales</taxon>
        <taxon>Aspergillaceae</taxon>
        <taxon>Penicillium</taxon>
    </lineage>
</organism>
<feature type="domain" description="F-box" evidence="1">
    <location>
        <begin position="1"/>
        <end position="44"/>
    </location>
</feature>
<evidence type="ECO:0000313" key="2">
    <source>
        <dbReference type="EMBL" id="CEO59637.1"/>
    </source>
</evidence>
<evidence type="ECO:0000259" key="1">
    <source>
        <dbReference type="PROSITE" id="PS50181"/>
    </source>
</evidence>
<gene>
    <name evidence="2" type="ORF">PMG11_04305</name>
</gene>
<dbReference type="STRING" id="104259.A0A0F7VJ08"/>
<dbReference type="Proteomes" id="UP000042958">
    <property type="component" value="Unassembled WGS sequence"/>
</dbReference>
<sequence>MSVSALPTELVRDICSHLEVRDWCAFRIACKDVYIKSLETFADRYCNSVGFMLTRHSLCQLEELAAHDIFRTRVQELWITPSLFEGYYEMDLESFRDATNSYKSKKSAHRIKTEYIAYQALVAEHLSIVESDTLSNVLKKCFALFDNLTTIRLQHSTDEFFFSQSVNDNFRCIGWRAARRQLGFDPFGLRTRKPIHNLLKTRAKDHAVAFSALLEAVVSSKRRIKKLDTCNDEHCALSLSDVTLKQTSQSLLSSLGQLEFLHLCTSIWETQFDDSMFRSLVDLPVMVAPSLKVLTFSQWDLNGALGPQYFDDLSQRINFTSIKEIHLYWIEITFDALKAFLRTARPTLRALSLESVNLRGALPPTDNHTGHQRDLRDWQEMIEESIPAWQQVLNFLGDKYSLRSISLKNIGYRGYRLHMQDDLSKLSGSLEPNFWNLHTFNAEGADVSFKEWITQLRPCPPRGPRGHIDTFPGKDYSARWTTPARP</sequence>
<accession>A0A0F7VJ08</accession>
<dbReference type="SUPFAM" id="SSF81383">
    <property type="entry name" value="F-box domain"/>
    <property type="match status" value="1"/>
</dbReference>